<dbReference type="SUPFAM" id="SSF53822">
    <property type="entry name" value="Periplasmic binding protein-like I"/>
    <property type="match status" value="2"/>
</dbReference>
<dbReference type="CDD" id="cd06268">
    <property type="entry name" value="PBP1_ABC_transporter_LIVBP-like"/>
    <property type="match status" value="1"/>
</dbReference>
<dbReference type="Proteomes" id="UP001162131">
    <property type="component" value="Unassembled WGS sequence"/>
</dbReference>
<comment type="subcellular location">
    <subcellularLocation>
        <location evidence="1">Membrane</location>
    </subcellularLocation>
</comment>
<feature type="transmembrane region" description="Helical" evidence="5">
    <location>
        <begin position="776"/>
        <end position="797"/>
    </location>
</feature>
<keyword evidence="2 5" id="KW-0812">Transmembrane</keyword>
<dbReference type="InterPro" id="IPR028082">
    <property type="entry name" value="Peripla_BP_I"/>
</dbReference>
<dbReference type="EMBL" id="CAJZBQ010000021">
    <property type="protein sequence ID" value="CAG9319078.1"/>
    <property type="molecule type" value="Genomic_DNA"/>
</dbReference>
<sequence>MIKPLLYKNHDYSGVGWMKTLLFFFLLGLSYSIDILAIVNDKNKLDRTSNEKQFLESMKNTEPTFEWHLCNYSTILGCIDMHPNTLIVLDLSDDLDIQLSMSKICRDHMKIHLALKIKYRSHYYNEWTYSIIPSYADQINAYLAILDYFNWTQGLVITNEHYSHSKQQFIEYSNNFEHLIVESSTNIEILINRVVKPLGATLYYIIANSVESLKIQNALNKAKLLSKGDGIVLNQDSGYGCQVDGALILTLMGQEYATSEEDYYWNETAKMMSFLIKNTIGTETIEELKLIFRNRDLINSFSIVNTQSGRREIVGSVINEKVAIFKNLTYPGKSKTIPKSEKKILQMTISGGTTNPGSPPLASAALSYMGAYTAWNFVNDGTLGILKNFQIEHFNFDCGVSAFNQSFATACFKKDIDKFKIAHISASGSSMTIGEMAIFKKLNLTFPIVGAVPSDYTLNSTALYPMFTRIIISNRYLYSLASLLIKASGWRKICVLYQNNTLGISGYAAFVESAINYGLEIVNPENMRAIPANLNRTSMKNYTEIFQAIVNTEARFIVNLIQVPALFYTLEIFYDMGIRKGDFVTFVATADNILFLEYDHLYDYKIKETGVPMLTIYGQNWVGMVGKRAYSKIQSEYKVSPAAYACYYYDAAYSISLAIDYLINQGLDYDNPYQASSAIRAQKFVGCTGRVSTDKNSNDRILDVFDVKVNEINATSGNVTSYIVGEFHPYSSPMLNIQQPIIYGDGTTVKQDDLRNQNNKCPFPDKSVRVFTKGRILVFGICFGVALISVIITSYIWKAWWNIPIEPLKERQEISVQDLIVEATIGIEFFQFSSMGPDFSPINGFLANISSSLSLNLENILKLENGVFWYIIEVVYGSIILWLILCIVILFRLDEKFPHISAFRFLAWLADFLMPILGNLCFIPFISMCLNVFVCDQSIGDNFTDSFLAQDCYYFCWKGEHLVYAIFSIIALLLYEPFAVFCRPLWQELQHTLHIHAAPIFLMVKTVVQIIFIVMNKTVKRAETTVHGILYIVIMIAYITFLFIYKPYNYPRVCWWQALSLIGVVWLAILSTISANIQANYLYYFLSLCLGWLLLAFIGIYVQIKKYPSLLFRKKGLDTTNLFKFAFGFGRHSKMALTKIAPARSSAREPSSREFSFTK</sequence>
<feature type="transmembrane region" description="Helical" evidence="5">
    <location>
        <begin position="993"/>
        <end position="1014"/>
    </location>
</feature>
<feature type="transmembrane region" description="Helical" evidence="5">
    <location>
        <begin position="1081"/>
        <end position="1104"/>
    </location>
</feature>
<keyword evidence="8" id="KW-1185">Reference proteome</keyword>
<gene>
    <name evidence="7" type="ORF">BSTOLATCC_MIC22428</name>
</gene>
<feature type="domain" description="Receptor ligand binding region" evidence="6">
    <location>
        <begin position="446"/>
        <end position="707"/>
    </location>
</feature>
<keyword evidence="4 5" id="KW-0472">Membrane</keyword>
<dbReference type="Pfam" id="PF01094">
    <property type="entry name" value="ANF_receptor"/>
    <property type="match status" value="1"/>
</dbReference>
<proteinExistence type="predicted"/>
<dbReference type="Gene3D" id="3.40.50.2300">
    <property type="match status" value="2"/>
</dbReference>
<evidence type="ECO:0000256" key="5">
    <source>
        <dbReference type="SAM" id="Phobius"/>
    </source>
</evidence>
<protein>
    <recommendedName>
        <fullName evidence="6">Receptor ligand binding region domain-containing protein</fullName>
    </recommendedName>
</protein>
<accession>A0AAU9JBJ5</accession>
<evidence type="ECO:0000256" key="4">
    <source>
        <dbReference type="ARBA" id="ARBA00023136"/>
    </source>
</evidence>
<dbReference type="GO" id="GO:0016020">
    <property type="term" value="C:membrane"/>
    <property type="evidence" value="ECO:0007669"/>
    <property type="project" value="UniProtKB-SubCell"/>
</dbReference>
<dbReference type="AlphaFoldDB" id="A0AAU9JBJ5"/>
<feature type="transmembrane region" description="Helical" evidence="5">
    <location>
        <begin position="20"/>
        <end position="39"/>
    </location>
</feature>
<feature type="transmembrane region" description="Helical" evidence="5">
    <location>
        <begin position="867"/>
        <end position="893"/>
    </location>
</feature>
<evidence type="ECO:0000256" key="1">
    <source>
        <dbReference type="ARBA" id="ARBA00004370"/>
    </source>
</evidence>
<evidence type="ECO:0000256" key="3">
    <source>
        <dbReference type="ARBA" id="ARBA00022989"/>
    </source>
</evidence>
<feature type="transmembrane region" description="Helical" evidence="5">
    <location>
        <begin position="905"/>
        <end position="926"/>
    </location>
</feature>
<name>A0AAU9JBJ5_9CILI</name>
<evidence type="ECO:0000259" key="6">
    <source>
        <dbReference type="Pfam" id="PF01094"/>
    </source>
</evidence>
<feature type="transmembrane region" description="Helical" evidence="5">
    <location>
        <begin position="962"/>
        <end position="981"/>
    </location>
</feature>
<feature type="transmembrane region" description="Helical" evidence="5">
    <location>
        <begin position="1026"/>
        <end position="1045"/>
    </location>
</feature>
<comment type="caution">
    <text evidence="7">The sequence shown here is derived from an EMBL/GenBank/DDBJ whole genome shotgun (WGS) entry which is preliminary data.</text>
</comment>
<organism evidence="7 8">
    <name type="scientific">Blepharisma stoltei</name>
    <dbReference type="NCBI Taxonomy" id="1481888"/>
    <lineage>
        <taxon>Eukaryota</taxon>
        <taxon>Sar</taxon>
        <taxon>Alveolata</taxon>
        <taxon>Ciliophora</taxon>
        <taxon>Postciliodesmatophora</taxon>
        <taxon>Heterotrichea</taxon>
        <taxon>Heterotrichida</taxon>
        <taxon>Blepharismidae</taxon>
        <taxon>Blepharisma</taxon>
    </lineage>
</organism>
<evidence type="ECO:0000256" key="2">
    <source>
        <dbReference type="ARBA" id="ARBA00022692"/>
    </source>
</evidence>
<evidence type="ECO:0000313" key="8">
    <source>
        <dbReference type="Proteomes" id="UP001162131"/>
    </source>
</evidence>
<evidence type="ECO:0000313" key="7">
    <source>
        <dbReference type="EMBL" id="CAG9319078.1"/>
    </source>
</evidence>
<reference evidence="7" key="1">
    <citation type="submission" date="2021-09" db="EMBL/GenBank/DDBJ databases">
        <authorList>
            <consortium name="AG Swart"/>
            <person name="Singh M."/>
            <person name="Singh A."/>
            <person name="Seah K."/>
            <person name="Emmerich C."/>
        </authorList>
    </citation>
    <scope>NUCLEOTIDE SEQUENCE</scope>
    <source>
        <strain evidence="7">ATCC30299</strain>
    </source>
</reference>
<dbReference type="InterPro" id="IPR001828">
    <property type="entry name" value="ANF_lig-bd_rcpt"/>
</dbReference>
<keyword evidence="3 5" id="KW-1133">Transmembrane helix</keyword>
<feature type="transmembrane region" description="Helical" evidence="5">
    <location>
        <begin position="1054"/>
        <end position="1075"/>
    </location>
</feature>